<comment type="cofactor">
    <cofactor evidence="6">
        <name>Ca(2+)</name>
        <dbReference type="ChEBI" id="CHEBI:29108"/>
    </cofactor>
    <text evidence="6">Can bind about 5 Ca(2+) ions per subunit.</text>
</comment>
<organism evidence="9 10">
    <name type="scientific">Theobroma cacao</name>
    <name type="common">Cacao</name>
    <name type="synonym">Cocoa</name>
    <dbReference type="NCBI Taxonomy" id="3641"/>
    <lineage>
        <taxon>Eukaryota</taxon>
        <taxon>Viridiplantae</taxon>
        <taxon>Streptophyta</taxon>
        <taxon>Embryophyta</taxon>
        <taxon>Tracheophyta</taxon>
        <taxon>Spermatophyta</taxon>
        <taxon>Magnoliopsida</taxon>
        <taxon>eudicotyledons</taxon>
        <taxon>Gunneridae</taxon>
        <taxon>Pentapetalae</taxon>
        <taxon>rosids</taxon>
        <taxon>malvids</taxon>
        <taxon>Malvales</taxon>
        <taxon>Malvaceae</taxon>
        <taxon>Byttnerioideae</taxon>
        <taxon>Theobroma</taxon>
    </lineage>
</organism>
<keyword evidence="1" id="KW-0645">Protease</keyword>
<dbReference type="GO" id="GO:0030574">
    <property type="term" value="P:collagen catabolic process"/>
    <property type="evidence" value="ECO:0000318"/>
    <property type="project" value="GO_Central"/>
</dbReference>
<dbReference type="PANTHER" id="PTHR10201:SF213">
    <property type="entry name" value="METALLOENDOPROTEINASE 2-MMP-LIKE"/>
    <property type="match status" value="1"/>
</dbReference>
<dbReference type="Pfam" id="PF00413">
    <property type="entry name" value="Peptidase_M10"/>
    <property type="match status" value="1"/>
</dbReference>
<feature type="binding site" evidence="6">
    <location>
        <position position="220"/>
    </location>
    <ligand>
        <name>Zn(2+)</name>
        <dbReference type="ChEBI" id="CHEBI:29105"/>
        <label>2</label>
        <note>catalytic</note>
    </ligand>
</feature>
<feature type="binding site" evidence="6">
    <location>
        <position position="173"/>
    </location>
    <ligand>
        <name>Zn(2+)</name>
        <dbReference type="ChEBI" id="CHEBI:29105"/>
        <label>1</label>
    </ligand>
</feature>
<feature type="binding site" evidence="6">
    <location>
        <position position="224"/>
    </location>
    <ligand>
        <name>Zn(2+)</name>
        <dbReference type="ChEBI" id="CHEBI:29105"/>
        <label>2</label>
        <note>catalytic</note>
    </ligand>
</feature>
<evidence type="ECO:0000259" key="8">
    <source>
        <dbReference type="SMART" id="SM00235"/>
    </source>
</evidence>
<dbReference type="Gramene" id="EOX96939">
    <property type="protein sequence ID" value="EOX96939"/>
    <property type="gene ID" value="TCM_006070"/>
</dbReference>
<dbReference type="InterPro" id="IPR006026">
    <property type="entry name" value="Peptidase_Metallo"/>
</dbReference>
<dbReference type="CDD" id="cd04278">
    <property type="entry name" value="ZnMc_MMP"/>
    <property type="match status" value="1"/>
</dbReference>
<feature type="binding site" evidence="6">
    <location>
        <position position="196"/>
    </location>
    <ligand>
        <name>Zn(2+)</name>
        <dbReference type="ChEBI" id="CHEBI:29105"/>
        <label>1</label>
    </ligand>
</feature>
<dbReference type="InterPro" id="IPR024079">
    <property type="entry name" value="MetalloPept_cat_dom_sf"/>
</dbReference>
<name>A0A061DVV2_THECC</name>
<proteinExistence type="predicted"/>
<evidence type="ECO:0000256" key="7">
    <source>
        <dbReference type="SAM" id="SignalP"/>
    </source>
</evidence>
<protein>
    <submittedName>
        <fullName evidence="9">Matrix metalloproteinase, putative</fullName>
    </submittedName>
</protein>
<feature type="active site" evidence="5">
    <location>
        <position position="221"/>
    </location>
</feature>
<gene>
    <name evidence="9" type="ORF">TCM_006070</name>
</gene>
<dbReference type="InParanoid" id="A0A061DVV2"/>
<evidence type="ECO:0000256" key="6">
    <source>
        <dbReference type="PIRSR" id="PIRSR621190-2"/>
    </source>
</evidence>
<feature type="binding site" evidence="6">
    <location>
        <position position="161"/>
    </location>
    <ligand>
        <name>Ca(2+)</name>
        <dbReference type="ChEBI" id="CHEBI:29108"/>
        <label>2</label>
    </ligand>
</feature>
<dbReference type="EMBL" id="CM001880">
    <property type="protein sequence ID" value="EOX96939.1"/>
    <property type="molecule type" value="Genomic_DNA"/>
</dbReference>
<keyword evidence="4 6" id="KW-0862">Zinc</keyword>
<evidence type="ECO:0000313" key="9">
    <source>
        <dbReference type="EMBL" id="EOX96939.1"/>
    </source>
</evidence>
<feature type="binding site" evidence="6">
    <location>
        <position position="178"/>
    </location>
    <ligand>
        <name>Ca(2+)</name>
        <dbReference type="ChEBI" id="CHEBI:29108"/>
        <label>3</label>
    </ligand>
</feature>
<feature type="signal peptide" evidence="7">
    <location>
        <begin position="1"/>
        <end position="27"/>
    </location>
</feature>
<dbReference type="InterPro" id="IPR033739">
    <property type="entry name" value="M10A_MMP"/>
</dbReference>
<dbReference type="Proteomes" id="UP000026915">
    <property type="component" value="Chromosome 2"/>
</dbReference>
<keyword evidence="10" id="KW-1185">Reference proteome</keyword>
<comment type="cofactor">
    <cofactor evidence="6">
        <name>Zn(2+)</name>
        <dbReference type="ChEBI" id="CHEBI:29105"/>
    </cofactor>
    <text evidence="6">Binds 2 Zn(2+) ions per subunit.</text>
</comment>
<accession>A0A061DVV2</accession>
<dbReference type="PRINTS" id="PR00138">
    <property type="entry name" value="MATRIXIN"/>
</dbReference>
<keyword evidence="7" id="KW-0732">Signal</keyword>
<keyword evidence="2 6" id="KW-0479">Metal-binding</keyword>
<keyword evidence="3" id="KW-0378">Hydrolase</keyword>
<feature type="binding site" evidence="6">
    <location>
        <position position="201"/>
    </location>
    <ligand>
        <name>Ca(2+)</name>
        <dbReference type="ChEBI" id="CHEBI:29108"/>
        <label>3</label>
    </ligand>
</feature>
<reference evidence="9 10" key="1">
    <citation type="journal article" date="2013" name="Genome Biol.">
        <title>The genome sequence of the most widely cultivated cacao type and its use to identify candidate genes regulating pod color.</title>
        <authorList>
            <person name="Motamayor J.C."/>
            <person name="Mockaitis K."/>
            <person name="Schmutz J."/>
            <person name="Haiminen N."/>
            <person name="Iii D.L."/>
            <person name="Cornejo O."/>
            <person name="Findley S.D."/>
            <person name="Zheng P."/>
            <person name="Utro F."/>
            <person name="Royaert S."/>
            <person name="Saski C."/>
            <person name="Jenkins J."/>
            <person name="Podicheti R."/>
            <person name="Zhao M."/>
            <person name="Scheffler B.E."/>
            <person name="Stack J.C."/>
            <person name="Feltus F.A."/>
            <person name="Mustiga G.M."/>
            <person name="Amores F."/>
            <person name="Phillips W."/>
            <person name="Marelli J.P."/>
            <person name="May G.D."/>
            <person name="Shapiro H."/>
            <person name="Ma J."/>
            <person name="Bustamante C.D."/>
            <person name="Schnell R.J."/>
            <person name="Main D."/>
            <person name="Gilbert D."/>
            <person name="Parida L."/>
            <person name="Kuhn D.N."/>
        </authorList>
    </citation>
    <scope>NUCLEOTIDE SEQUENCE [LARGE SCALE GENOMIC DNA]</scope>
    <source>
        <strain evidence="10">cv. Matina 1-6</strain>
    </source>
</reference>
<feature type="binding site" evidence="6">
    <location>
        <position position="171"/>
    </location>
    <ligand>
        <name>Zn(2+)</name>
        <dbReference type="ChEBI" id="CHEBI:29105"/>
        <label>1</label>
    </ligand>
</feature>
<dbReference type="SUPFAM" id="SSF55486">
    <property type="entry name" value="Metalloproteases ('zincins'), catalytic domain"/>
    <property type="match status" value="1"/>
</dbReference>
<evidence type="ECO:0000256" key="3">
    <source>
        <dbReference type="ARBA" id="ARBA00022801"/>
    </source>
</evidence>
<dbReference type="InterPro" id="IPR001818">
    <property type="entry name" value="Pept_M10_metallopeptidase"/>
</dbReference>
<dbReference type="PANTHER" id="PTHR10201">
    <property type="entry name" value="MATRIX METALLOPROTEINASE"/>
    <property type="match status" value="1"/>
</dbReference>
<evidence type="ECO:0000313" key="10">
    <source>
        <dbReference type="Proteomes" id="UP000026915"/>
    </source>
</evidence>
<dbReference type="GO" id="GO:0030198">
    <property type="term" value="P:extracellular matrix organization"/>
    <property type="evidence" value="ECO:0000318"/>
    <property type="project" value="GO_Central"/>
</dbReference>
<evidence type="ECO:0000256" key="4">
    <source>
        <dbReference type="ARBA" id="ARBA00022833"/>
    </source>
</evidence>
<dbReference type="HOGENOM" id="CLU_015489_4_0_1"/>
<evidence type="ECO:0000256" key="2">
    <source>
        <dbReference type="ARBA" id="ARBA00022723"/>
    </source>
</evidence>
<dbReference type="eggNOG" id="KOG1565">
    <property type="taxonomic scope" value="Eukaryota"/>
</dbReference>
<dbReference type="GO" id="GO:0031012">
    <property type="term" value="C:extracellular matrix"/>
    <property type="evidence" value="ECO:0007669"/>
    <property type="project" value="InterPro"/>
</dbReference>
<sequence length="263" mass="29141">MESKLFPLLATASLLFLFPSFSHTVFARPNPENQSPFAFLKQLEGCRKGDKVKGIGELKMYLIRFGYLSSTDPNHGGPQENYNDDYFDDRNHSGSSSFHALPRYAFFNGRPKWPPSKTTLTYAFPPGTRPDAMAPVAQAFSTWASVSKFQFRLVQDYKNADLKISFQRRIHGDGVPFDGPRGVLAYAFAPTDGRLHFAGDENWTVGAKPGAFDIGTIGLHEIGHLLGLKHSTVKQAKTFPFIEPGKIKGLNDDDIKGIHSLCG</sequence>
<dbReference type="Gene3D" id="3.40.390.10">
    <property type="entry name" value="Collagenase (Catalytic Domain)"/>
    <property type="match status" value="1"/>
</dbReference>
<feature type="binding site" evidence="6">
    <location>
        <position position="179"/>
    </location>
    <ligand>
        <name>Ca(2+)</name>
        <dbReference type="ChEBI" id="CHEBI:29108"/>
        <label>3</label>
    </ligand>
</feature>
<feature type="chain" id="PRO_5001596298" evidence="7">
    <location>
        <begin position="28"/>
        <end position="263"/>
    </location>
</feature>
<dbReference type="GO" id="GO:0004222">
    <property type="term" value="F:metalloendopeptidase activity"/>
    <property type="evidence" value="ECO:0000318"/>
    <property type="project" value="GO_Central"/>
</dbReference>
<evidence type="ECO:0000256" key="1">
    <source>
        <dbReference type="ARBA" id="ARBA00022670"/>
    </source>
</evidence>
<evidence type="ECO:0000256" key="5">
    <source>
        <dbReference type="PIRSR" id="PIRSR621190-1"/>
    </source>
</evidence>
<feature type="binding site" evidence="6">
    <location>
        <position position="230"/>
    </location>
    <ligand>
        <name>Zn(2+)</name>
        <dbReference type="ChEBI" id="CHEBI:29105"/>
        <label>2</label>
        <note>catalytic</note>
    </ligand>
</feature>
<dbReference type="GO" id="GO:0006508">
    <property type="term" value="P:proteolysis"/>
    <property type="evidence" value="ECO:0007669"/>
    <property type="project" value="UniProtKB-KW"/>
</dbReference>
<feature type="binding site" evidence="6">
    <location>
        <position position="201"/>
    </location>
    <ligand>
        <name>Ca(2+)</name>
        <dbReference type="ChEBI" id="CHEBI:29108"/>
        <label>1</label>
    </ligand>
</feature>
<keyword evidence="6" id="KW-0106">Calcium</keyword>
<dbReference type="InterPro" id="IPR021190">
    <property type="entry name" value="Pept_M10A"/>
</dbReference>
<dbReference type="OMA" id="EMSSHYA"/>
<feature type="domain" description="Peptidase metallopeptidase" evidence="8">
    <location>
        <begin position="109"/>
        <end position="261"/>
    </location>
</feature>
<dbReference type="AlphaFoldDB" id="A0A061DVV2"/>
<dbReference type="SMART" id="SM00235">
    <property type="entry name" value="ZnMc"/>
    <property type="match status" value="1"/>
</dbReference>
<dbReference type="GO" id="GO:0008270">
    <property type="term" value="F:zinc ion binding"/>
    <property type="evidence" value="ECO:0007669"/>
    <property type="project" value="InterPro"/>
</dbReference>